<dbReference type="GO" id="GO:0051205">
    <property type="term" value="P:protein insertion into membrane"/>
    <property type="evidence" value="ECO:0007669"/>
    <property type="project" value="TreeGrafter"/>
</dbReference>
<feature type="transmembrane region" description="Helical" evidence="6">
    <location>
        <begin position="139"/>
        <end position="158"/>
    </location>
</feature>
<feature type="domain" description="Membrane insertase YidC/Oxa/ALB C-terminal" evidence="7">
    <location>
        <begin position="28"/>
        <end position="207"/>
    </location>
</feature>
<dbReference type="STRING" id="1173111.SAMN05444955_103163"/>
<dbReference type="AlphaFoldDB" id="A0A1H8CBN2"/>
<sequence>MTNLPLIQKLIHFVQPVFAGLEHWVGDWGLAVILFTVLVRICLIPVSVRQSDLAASQFIFSRKAAELQKSWTGTAEALAEEMAKLMRQQKFNPLALFMNAIIQSPILITVYTIFSQLGPAAHSILVPWVSSIGVPDPSAMIPVAVALTSGLTTMVTLIPGEFMQTGSVKFSFVLITGISLLILWTAPVATALYYGTSSVWGALERKILSRRVRRRILEQLGPEANGEASP</sequence>
<feature type="transmembrane region" description="Helical" evidence="6">
    <location>
        <begin position="170"/>
        <end position="194"/>
    </location>
</feature>
<dbReference type="Proteomes" id="UP000199695">
    <property type="component" value="Unassembled WGS sequence"/>
</dbReference>
<evidence type="ECO:0000313" key="9">
    <source>
        <dbReference type="Proteomes" id="UP000199695"/>
    </source>
</evidence>
<dbReference type="Pfam" id="PF02096">
    <property type="entry name" value="60KD_IMP"/>
    <property type="match status" value="1"/>
</dbReference>
<protein>
    <submittedName>
        <fullName evidence="8">YidC/Oxa1 family membrane protein insertase</fullName>
    </submittedName>
</protein>
<accession>A0A1H8CBN2</accession>
<dbReference type="EMBL" id="FOCQ01000003">
    <property type="protein sequence ID" value="SEM91834.1"/>
    <property type="molecule type" value="Genomic_DNA"/>
</dbReference>
<dbReference type="GO" id="GO:0032977">
    <property type="term" value="F:membrane insertase activity"/>
    <property type="evidence" value="ECO:0007669"/>
    <property type="project" value="InterPro"/>
</dbReference>
<organism evidence="8 9">
    <name type="scientific">Lihuaxuella thermophila</name>
    <dbReference type="NCBI Taxonomy" id="1173111"/>
    <lineage>
        <taxon>Bacteria</taxon>
        <taxon>Bacillati</taxon>
        <taxon>Bacillota</taxon>
        <taxon>Bacilli</taxon>
        <taxon>Bacillales</taxon>
        <taxon>Thermoactinomycetaceae</taxon>
        <taxon>Lihuaxuella</taxon>
    </lineage>
</organism>
<evidence type="ECO:0000256" key="6">
    <source>
        <dbReference type="SAM" id="Phobius"/>
    </source>
</evidence>
<evidence type="ECO:0000256" key="3">
    <source>
        <dbReference type="ARBA" id="ARBA00022989"/>
    </source>
</evidence>
<dbReference type="InterPro" id="IPR001708">
    <property type="entry name" value="YidC/ALB3/OXA1/COX18"/>
</dbReference>
<evidence type="ECO:0000259" key="7">
    <source>
        <dbReference type="Pfam" id="PF02096"/>
    </source>
</evidence>
<evidence type="ECO:0000256" key="4">
    <source>
        <dbReference type="ARBA" id="ARBA00023136"/>
    </source>
</evidence>
<dbReference type="OrthoDB" id="2380676at2"/>
<dbReference type="GO" id="GO:0016020">
    <property type="term" value="C:membrane"/>
    <property type="evidence" value="ECO:0007669"/>
    <property type="project" value="UniProtKB-SubCell"/>
</dbReference>
<gene>
    <name evidence="8" type="ORF">SAMN05444955_103163</name>
</gene>
<keyword evidence="4 6" id="KW-0472">Membrane</keyword>
<dbReference type="NCBIfam" id="TIGR03592">
    <property type="entry name" value="yidC_oxa1_cterm"/>
    <property type="match status" value="1"/>
</dbReference>
<comment type="subcellular location">
    <subcellularLocation>
        <location evidence="1 5">Membrane</location>
        <topology evidence="1 5">Multi-pass membrane protein</topology>
    </subcellularLocation>
</comment>
<evidence type="ECO:0000256" key="1">
    <source>
        <dbReference type="ARBA" id="ARBA00004141"/>
    </source>
</evidence>
<dbReference type="PANTHER" id="PTHR12428:SF65">
    <property type="entry name" value="CYTOCHROME C OXIDASE ASSEMBLY PROTEIN COX18, MITOCHONDRIAL"/>
    <property type="match status" value="1"/>
</dbReference>
<comment type="similarity">
    <text evidence="5">Belongs to the OXA1/ALB3/YidC family.</text>
</comment>
<dbReference type="PANTHER" id="PTHR12428">
    <property type="entry name" value="OXA1"/>
    <property type="match status" value="1"/>
</dbReference>
<feature type="transmembrane region" description="Helical" evidence="6">
    <location>
        <begin position="28"/>
        <end position="48"/>
    </location>
</feature>
<evidence type="ECO:0000256" key="2">
    <source>
        <dbReference type="ARBA" id="ARBA00022692"/>
    </source>
</evidence>
<reference evidence="8 9" key="1">
    <citation type="submission" date="2016-10" db="EMBL/GenBank/DDBJ databases">
        <authorList>
            <person name="de Groot N.N."/>
        </authorList>
    </citation>
    <scope>NUCLEOTIDE SEQUENCE [LARGE SCALE GENOMIC DNA]</scope>
    <source>
        <strain evidence="8 9">DSM 46701</strain>
    </source>
</reference>
<keyword evidence="9" id="KW-1185">Reference proteome</keyword>
<feature type="transmembrane region" description="Helical" evidence="6">
    <location>
        <begin position="94"/>
        <end position="114"/>
    </location>
</feature>
<keyword evidence="2 5" id="KW-0812">Transmembrane</keyword>
<dbReference type="RefSeq" id="WP_089965728.1">
    <property type="nucleotide sequence ID" value="NZ_FOCQ01000003.1"/>
</dbReference>
<keyword evidence="3 6" id="KW-1133">Transmembrane helix</keyword>
<dbReference type="InterPro" id="IPR028055">
    <property type="entry name" value="YidC/Oxa/ALB_C"/>
</dbReference>
<name>A0A1H8CBN2_9BACL</name>
<proteinExistence type="inferred from homology"/>
<evidence type="ECO:0000256" key="5">
    <source>
        <dbReference type="RuleBase" id="RU003945"/>
    </source>
</evidence>
<evidence type="ECO:0000313" key="8">
    <source>
        <dbReference type="EMBL" id="SEM91834.1"/>
    </source>
</evidence>